<evidence type="ECO:0000313" key="2">
    <source>
        <dbReference type="Proteomes" id="UP001165289"/>
    </source>
</evidence>
<dbReference type="PANTHER" id="PTHR45749:SF21">
    <property type="entry name" value="DUF4371 DOMAIN-CONTAINING PROTEIN"/>
    <property type="match status" value="1"/>
</dbReference>
<name>A0AAV7KJQ6_9METZ</name>
<evidence type="ECO:0000313" key="1">
    <source>
        <dbReference type="EMBL" id="KAI6661424.1"/>
    </source>
</evidence>
<sequence length="183" mass="20204">MRGQGYDNAVTMAGVHSGVQRRILDANKLAIYIPSNNHSLNLGGVHSAQASVNAITYFSTLDRLFAFFSASTHRCEVFKQHVPGRTVKKTCEIGLSSRYDSGDAIISSFESIIDALEQLRDSSHGTAITRSEANIVLSSILTYTFLAYLNFWNPVLKEINDTQIFLQTCDLGLEFVLPSLEPL</sequence>
<reference evidence="1 2" key="1">
    <citation type="journal article" date="2023" name="BMC Biol.">
        <title>The compact genome of the sponge Oopsacas minuta (Hexactinellida) is lacking key metazoan core genes.</title>
        <authorList>
            <person name="Santini S."/>
            <person name="Schenkelaars Q."/>
            <person name="Jourda C."/>
            <person name="Duchesne M."/>
            <person name="Belahbib H."/>
            <person name="Rocher C."/>
            <person name="Selva M."/>
            <person name="Riesgo A."/>
            <person name="Vervoort M."/>
            <person name="Leys S.P."/>
            <person name="Kodjabachian L."/>
            <person name="Le Bivic A."/>
            <person name="Borchiellini C."/>
            <person name="Claverie J.M."/>
            <person name="Renard E."/>
        </authorList>
    </citation>
    <scope>NUCLEOTIDE SEQUENCE [LARGE SCALE GENOMIC DNA]</scope>
    <source>
        <strain evidence="1">SPO-2</strain>
    </source>
</reference>
<dbReference type="EMBL" id="JAKMXF010000011">
    <property type="protein sequence ID" value="KAI6661424.1"/>
    <property type="molecule type" value="Genomic_DNA"/>
</dbReference>
<protein>
    <submittedName>
        <fullName evidence="1">52 kDa repressor of the inhibitor of the protein kinase-like Protein</fullName>
    </submittedName>
</protein>
<comment type="caution">
    <text evidence="1">The sequence shown here is derived from an EMBL/GenBank/DDBJ whole genome shotgun (WGS) entry which is preliminary data.</text>
</comment>
<keyword evidence="2" id="KW-1185">Reference proteome</keyword>
<dbReference type="PANTHER" id="PTHR45749">
    <property type="match status" value="1"/>
</dbReference>
<gene>
    <name evidence="1" type="ORF">LOD99_13296</name>
</gene>
<accession>A0AAV7KJQ6</accession>
<proteinExistence type="predicted"/>
<organism evidence="1 2">
    <name type="scientific">Oopsacas minuta</name>
    <dbReference type="NCBI Taxonomy" id="111878"/>
    <lineage>
        <taxon>Eukaryota</taxon>
        <taxon>Metazoa</taxon>
        <taxon>Porifera</taxon>
        <taxon>Hexactinellida</taxon>
        <taxon>Hexasterophora</taxon>
        <taxon>Lyssacinosida</taxon>
        <taxon>Leucopsacidae</taxon>
        <taxon>Oopsacas</taxon>
    </lineage>
</organism>
<dbReference type="Proteomes" id="UP001165289">
    <property type="component" value="Unassembled WGS sequence"/>
</dbReference>
<dbReference type="AlphaFoldDB" id="A0AAV7KJQ6"/>